<comment type="caution">
    <text evidence="1">The sequence shown here is derived from an EMBL/GenBank/DDBJ whole genome shotgun (WGS) entry which is preliminary data.</text>
</comment>
<dbReference type="GO" id="GO:0001939">
    <property type="term" value="C:female pronucleus"/>
    <property type="evidence" value="ECO:0007669"/>
    <property type="project" value="TreeGrafter"/>
</dbReference>
<keyword evidence="2" id="KW-1185">Reference proteome</keyword>
<dbReference type="GO" id="GO:0001940">
    <property type="term" value="C:male pronucleus"/>
    <property type="evidence" value="ECO:0007669"/>
    <property type="project" value="TreeGrafter"/>
</dbReference>
<proteinExistence type="predicted"/>
<gene>
    <name evidence="1" type="ORF">HF521_009530</name>
</gene>
<sequence>MQRLRTKGSCLFPAMPKLPSAVDRALVMTGKRHSKVTRMIRDIPQHSNKEALTNTPLPGTYHIRDFIEETGLNPVRMTYGFKNTGRSKTIMCMKSGTMLLPVHQNRASYSFKSCPRPDNYTLSIRDKDINLSPCHYDVTEKTVPKSPCKYKNIFSMQRLLFLPRTPGPGTYEASWQIMPLPPRTK</sequence>
<dbReference type="AlphaFoldDB" id="A0A8T0BUE4"/>
<reference evidence="1" key="1">
    <citation type="submission" date="2020-08" db="EMBL/GenBank/DDBJ databases">
        <title>Chromosome-level assembly of Southern catfish (Silurus meridionalis) provides insights into visual adaptation to the nocturnal and benthic lifestyles.</title>
        <authorList>
            <person name="Zhang Y."/>
            <person name="Wang D."/>
            <person name="Peng Z."/>
        </authorList>
    </citation>
    <scope>NUCLEOTIDE SEQUENCE</scope>
    <source>
        <strain evidence="1">SWU-2019-XX</strain>
        <tissue evidence="1">Muscle</tissue>
    </source>
</reference>
<evidence type="ECO:0000313" key="2">
    <source>
        <dbReference type="Proteomes" id="UP000606274"/>
    </source>
</evidence>
<dbReference type="GO" id="GO:0003682">
    <property type="term" value="F:chromatin binding"/>
    <property type="evidence" value="ECO:0007669"/>
    <property type="project" value="TreeGrafter"/>
</dbReference>
<dbReference type="GO" id="GO:0042585">
    <property type="term" value="C:germinal vesicle"/>
    <property type="evidence" value="ECO:0007669"/>
    <property type="project" value="TreeGrafter"/>
</dbReference>
<dbReference type="Proteomes" id="UP000606274">
    <property type="component" value="Unassembled WGS sequence"/>
</dbReference>
<organism evidence="1 2">
    <name type="scientific">Silurus meridionalis</name>
    <name type="common">Southern catfish</name>
    <name type="synonym">Silurus soldatovi meridionalis</name>
    <dbReference type="NCBI Taxonomy" id="175797"/>
    <lineage>
        <taxon>Eukaryota</taxon>
        <taxon>Metazoa</taxon>
        <taxon>Chordata</taxon>
        <taxon>Craniata</taxon>
        <taxon>Vertebrata</taxon>
        <taxon>Euteleostomi</taxon>
        <taxon>Actinopterygii</taxon>
        <taxon>Neopterygii</taxon>
        <taxon>Teleostei</taxon>
        <taxon>Ostariophysi</taxon>
        <taxon>Siluriformes</taxon>
        <taxon>Siluridae</taxon>
        <taxon>Silurus</taxon>
    </lineage>
</organism>
<dbReference type="GO" id="GO:0042393">
    <property type="term" value="F:histone binding"/>
    <property type="evidence" value="ECO:0007669"/>
    <property type="project" value="TreeGrafter"/>
</dbReference>
<evidence type="ECO:0000313" key="1">
    <source>
        <dbReference type="EMBL" id="KAF7710658.1"/>
    </source>
</evidence>
<dbReference type="EMBL" id="JABFDY010000002">
    <property type="protein sequence ID" value="KAF7710658.1"/>
    <property type="molecule type" value="Genomic_DNA"/>
</dbReference>
<dbReference type="GO" id="GO:0044727">
    <property type="term" value="P:epigenetic programing of male pronucleus"/>
    <property type="evidence" value="ECO:0007669"/>
    <property type="project" value="TreeGrafter"/>
</dbReference>
<protein>
    <submittedName>
        <fullName evidence="1">Uncharacterized protein</fullName>
    </submittedName>
</protein>
<dbReference type="PANTHER" id="PTHR35678">
    <property type="entry name" value="PROTEIN STPG4"/>
    <property type="match status" value="1"/>
</dbReference>
<name>A0A8T0BUE4_SILME</name>
<accession>A0A8T0BUE4</accession>
<dbReference type="PANTHER" id="PTHR35678:SF1">
    <property type="entry name" value="PROTEIN STPG4"/>
    <property type="match status" value="1"/>
</dbReference>